<dbReference type="Gene3D" id="3.30.200.20">
    <property type="entry name" value="Phosphorylase Kinase, domain 1"/>
    <property type="match status" value="1"/>
</dbReference>
<dbReference type="SMART" id="SM00220">
    <property type="entry name" value="S_TKc"/>
    <property type="match status" value="1"/>
</dbReference>
<keyword evidence="5 11" id="KW-0418">Kinase</keyword>
<dbReference type="InParanoid" id="A0A151GK65"/>
<evidence type="ECO:0000256" key="4">
    <source>
        <dbReference type="ARBA" id="ARBA00022741"/>
    </source>
</evidence>
<evidence type="ECO:0000256" key="9">
    <source>
        <dbReference type="PROSITE-ProRule" id="PRU10141"/>
    </source>
</evidence>
<dbReference type="InterPro" id="IPR017441">
    <property type="entry name" value="Protein_kinase_ATP_BS"/>
</dbReference>
<dbReference type="SUPFAM" id="SSF56112">
    <property type="entry name" value="Protein kinase-like (PK-like)"/>
    <property type="match status" value="1"/>
</dbReference>
<dbReference type="GO" id="GO:0050684">
    <property type="term" value="P:regulation of mRNA processing"/>
    <property type="evidence" value="ECO:0007669"/>
    <property type="project" value="TreeGrafter"/>
</dbReference>
<dbReference type="PANTHER" id="PTHR47634">
    <property type="entry name" value="PROTEIN KINASE DOMAIN-CONTAINING PROTEIN-RELATED"/>
    <property type="match status" value="1"/>
</dbReference>
<feature type="binding site" evidence="9">
    <location>
        <position position="91"/>
    </location>
    <ligand>
        <name>ATP</name>
        <dbReference type="ChEBI" id="CHEBI:30616"/>
    </ligand>
</feature>
<evidence type="ECO:0000256" key="1">
    <source>
        <dbReference type="ARBA" id="ARBA00012513"/>
    </source>
</evidence>
<feature type="domain" description="Protein kinase" evidence="10">
    <location>
        <begin position="60"/>
        <end position="336"/>
    </location>
</feature>
<gene>
    <name evidence="11" type="ORF">DCS_04411</name>
</gene>
<dbReference type="Proteomes" id="UP000076580">
    <property type="component" value="Chromosome 02"/>
</dbReference>
<dbReference type="GO" id="GO:0000245">
    <property type="term" value="P:spliceosomal complex assembly"/>
    <property type="evidence" value="ECO:0007669"/>
    <property type="project" value="TreeGrafter"/>
</dbReference>
<comment type="catalytic activity">
    <reaction evidence="8">
        <text>L-seryl-[protein] + ATP = O-phospho-L-seryl-[protein] + ADP + H(+)</text>
        <dbReference type="Rhea" id="RHEA:17989"/>
        <dbReference type="Rhea" id="RHEA-COMP:9863"/>
        <dbReference type="Rhea" id="RHEA-COMP:11604"/>
        <dbReference type="ChEBI" id="CHEBI:15378"/>
        <dbReference type="ChEBI" id="CHEBI:29999"/>
        <dbReference type="ChEBI" id="CHEBI:30616"/>
        <dbReference type="ChEBI" id="CHEBI:83421"/>
        <dbReference type="ChEBI" id="CHEBI:456216"/>
        <dbReference type="EC" id="2.7.11.1"/>
    </reaction>
</comment>
<dbReference type="GO" id="GO:0004674">
    <property type="term" value="F:protein serine/threonine kinase activity"/>
    <property type="evidence" value="ECO:0007669"/>
    <property type="project" value="UniProtKB-KW"/>
</dbReference>
<dbReference type="RefSeq" id="XP_040656754.1">
    <property type="nucleotide sequence ID" value="XM_040801721.1"/>
</dbReference>
<keyword evidence="12" id="KW-1185">Reference proteome</keyword>
<dbReference type="GO" id="GO:0005524">
    <property type="term" value="F:ATP binding"/>
    <property type="evidence" value="ECO:0007669"/>
    <property type="project" value="UniProtKB-UniRule"/>
</dbReference>
<evidence type="ECO:0000256" key="7">
    <source>
        <dbReference type="ARBA" id="ARBA00047899"/>
    </source>
</evidence>
<accession>A0A151GK65</accession>
<keyword evidence="6 9" id="KW-0067">ATP-binding</keyword>
<dbReference type="EC" id="2.7.11.1" evidence="1"/>
<evidence type="ECO:0000313" key="12">
    <source>
        <dbReference type="Proteomes" id="UP000076580"/>
    </source>
</evidence>
<dbReference type="Pfam" id="PF00069">
    <property type="entry name" value="Pkinase"/>
    <property type="match status" value="1"/>
</dbReference>
<protein>
    <recommendedName>
        <fullName evidence="1">non-specific serine/threonine protein kinase</fullName>
        <ecNumber evidence="1">2.7.11.1</ecNumber>
    </recommendedName>
</protein>
<dbReference type="InterPro" id="IPR000719">
    <property type="entry name" value="Prot_kinase_dom"/>
</dbReference>
<dbReference type="PANTHER" id="PTHR47634:SF9">
    <property type="entry name" value="PROTEIN KINASE DOMAIN-CONTAINING PROTEIN-RELATED"/>
    <property type="match status" value="1"/>
</dbReference>
<evidence type="ECO:0000256" key="2">
    <source>
        <dbReference type="ARBA" id="ARBA00022527"/>
    </source>
</evidence>
<keyword evidence="2" id="KW-0723">Serine/threonine-protein kinase</keyword>
<dbReference type="PROSITE" id="PS50011">
    <property type="entry name" value="PROTEIN_KINASE_DOM"/>
    <property type="match status" value="1"/>
</dbReference>
<dbReference type="Gene3D" id="1.10.510.10">
    <property type="entry name" value="Transferase(Phosphotransferase) domain 1"/>
    <property type="match status" value="2"/>
</dbReference>
<dbReference type="EMBL" id="LAYC01000002">
    <property type="protein sequence ID" value="KYK57402.1"/>
    <property type="molecule type" value="Genomic_DNA"/>
</dbReference>
<dbReference type="InterPro" id="IPR011009">
    <property type="entry name" value="Kinase-like_dom_sf"/>
</dbReference>
<dbReference type="AlphaFoldDB" id="A0A151GK65"/>
<evidence type="ECO:0000313" key="11">
    <source>
        <dbReference type="EMBL" id="KYK57402.1"/>
    </source>
</evidence>
<evidence type="ECO:0000259" key="10">
    <source>
        <dbReference type="PROSITE" id="PS50011"/>
    </source>
</evidence>
<evidence type="ECO:0000256" key="3">
    <source>
        <dbReference type="ARBA" id="ARBA00022679"/>
    </source>
</evidence>
<evidence type="ECO:0000256" key="5">
    <source>
        <dbReference type="ARBA" id="ARBA00022777"/>
    </source>
</evidence>
<keyword evidence="3" id="KW-0808">Transferase</keyword>
<comment type="caution">
    <text evidence="11">The sequence shown here is derived from an EMBL/GenBank/DDBJ whole genome shotgun (WGS) entry which is preliminary data.</text>
</comment>
<evidence type="ECO:0000256" key="6">
    <source>
        <dbReference type="ARBA" id="ARBA00022840"/>
    </source>
</evidence>
<comment type="catalytic activity">
    <reaction evidence="7">
        <text>L-threonyl-[protein] + ATP = O-phospho-L-threonyl-[protein] + ADP + H(+)</text>
        <dbReference type="Rhea" id="RHEA:46608"/>
        <dbReference type="Rhea" id="RHEA-COMP:11060"/>
        <dbReference type="Rhea" id="RHEA-COMP:11605"/>
        <dbReference type="ChEBI" id="CHEBI:15378"/>
        <dbReference type="ChEBI" id="CHEBI:30013"/>
        <dbReference type="ChEBI" id="CHEBI:30616"/>
        <dbReference type="ChEBI" id="CHEBI:61977"/>
        <dbReference type="ChEBI" id="CHEBI:456216"/>
        <dbReference type="EC" id="2.7.11.1"/>
    </reaction>
</comment>
<proteinExistence type="predicted"/>
<dbReference type="STRING" id="98403.A0A151GK65"/>
<dbReference type="PROSITE" id="PS00107">
    <property type="entry name" value="PROTEIN_KINASE_ATP"/>
    <property type="match status" value="1"/>
</dbReference>
<evidence type="ECO:0000256" key="8">
    <source>
        <dbReference type="ARBA" id="ARBA00048679"/>
    </source>
</evidence>
<name>A0A151GK65_DRECN</name>
<sequence>MSHLSHGQQQQSSPPRQWRLYRTGFEIIDDTVLLEEEQLREFKTGQFYPVNIGEIFSSKYQVVGKLGYGTTSTVWLAKNLQDGNNRYVALKVYTRDHSRAKEFQVLEAIGKTNPAHPDHRHVRTALDLFQLHRSGGDHSCLDQRPMWEMWESWKDLLRRNESGRFTEDFLKAGLRHLFMALDYLHSECKLVHTGKCITRRRIAYTTSTIAWFGGPVLSDFGAAVRGDVKRNQDAQPAVYRAPEVMLQAEWSYPVDIWNVGAMIWDIFQGRHLFYGSDPDDGDYSTRAHLAEVIALLGPPPLDLLDRGQRSREFFTEDGKSCRIAQCLRQRANFRGR</sequence>
<dbReference type="GeneID" id="63717054"/>
<reference evidence="11 12" key="1">
    <citation type="journal article" date="2016" name="Sci. Rep.">
        <title>Insights into Adaptations to a Near-Obligate Nematode Endoparasitic Lifestyle from the Finished Genome of Drechmeria coniospora.</title>
        <authorList>
            <person name="Zhang L."/>
            <person name="Zhou Z."/>
            <person name="Guo Q."/>
            <person name="Fokkens L."/>
            <person name="Miskei M."/>
            <person name="Pocsi I."/>
            <person name="Zhang W."/>
            <person name="Chen M."/>
            <person name="Wang L."/>
            <person name="Sun Y."/>
            <person name="Donzelli B.G."/>
            <person name="Gibson D.M."/>
            <person name="Nelson D.R."/>
            <person name="Luo J.G."/>
            <person name="Rep M."/>
            <person name="Liu H."/>
            <person name="Yang S."/>
            <person name="Wang J."/>
            <person name="Krasnoff S.B."/>
            <person name="Xu Y."/>
            <person name="Molnar I."/>
            <person name="Lin M."/>
        </authorList>
    </citation>
    <scope>NUCLEOTIDE SEQUENCE [LARGE SCALE GENOMIC DNA]</scope>
    <source>
        <strain evidence="11 12">ARSEF 6962</strain>
    </source>
</reference>
<organism evidence="11 12">
    <name type="scientific">Drechmeria coniospora</name>
    <name type="common">Nematophagous fungus</name>
    <name type="synonym">Meria coniospora</name>
    <dbReference type="NCBI Taxonomy" id="98403"/>
    <lineage>
        <taxon>Eukaryota</taxon>
        <taxon>Fungi</taxon>
        <taxon>Dikarya</taxon>
        <taxon>Ascomycota</taxon>
        <taxon>Pezizomycotina</taxon>
        <taxon>Sordariomycetes</taxon>
        <taxon>Hypocreomycetidae</taxon>
        <taxon>Hypocreales</taxon>
        <taxon>Ophiocordycipitaceae</taxon>
        <taxon>Drechmeria</taxon>
    </lineage>
</organism>
<keyword evidence="4 9" id="KW-0547">Nucleotide-binding</keyword>
<dbReference type="InterPro" id="IPR051334">
    <property type="entry name" value="SRPK"/>
</dbReference>